<proteinExistence type="predicted"/>
<evidence type="ECO:0000313" key="4">
    <source>
        <dbReference type="Proteomes" id="UP000766336"/>
    </source>
</evidence>
<dbReference type="Proteomes" id="UP000766336">
    <property type="component" value="Unassembled WGS sequence"/>
</dbReference>
<protein>
    <submittedName>
        <fullName evidence="3">Uncharacterized protein</fullName>
    </submittedName>
</protein>
<comment type="caution">
    <text evidence="3">The sequence shown here is derived from an EMBL/GenBank/DDBJ whole genome shotgun (WGS) entry which is preliminary data.</text>
</comment>
<evidence type="ECO:0000256" key="1">
    <source>
        <dbReference type="SAM" id="MobiDB-lite"/>
    </source>
</evidence>
<keyword evidence="2" id="KW-0732">Signal</keyword>
<dbReference type="RefSeq" id="WP_213671433.1">
    <property type="nucleotide sequence ID" value="NZ_JAHCDA010000003.1"/>
</dbReference>
<reference evidence="3 4" key="1">
    <citation type="submission" date="2021-05" db="EMBL/GenBank/DDBJ databases">
        <title>Roseococcus sp. XZZS9, whole genome shotgun sequencing project.</title>
        <authorList>
            <person name="Zhao G."/>
            <person name="Shen L."/>
        </authorList>
    </citation>
    <scope>NUCLEOTIDE SEQUENCE [LARGE SCALE GENOMIC DNA]</scope>
    <source>
        <strain evidence="3 4">XZZS9</strain>
    </source>
</reference>
<sequence length="119" mass="12852">MKRRHLLSALPASFAAAGTARAQQHWLVGDWVGDLLGSRDADPRRRLTVTSVDVAGGTARGSWGRNETPIQISGDTVRLTTGGNSPVVLRYTAPDRLEGTVSQSNSGSRPPFTIVMRRR</sequence>
<dbReference type="EMBL" id="JAHCDA010000003">
    <property type="protein sequence ID" value="MBS7812747.1"/>
    <property type="molecule type" value="Genomic_DNA"/>
</dbReference>
<name>A0ABS5QGS7_9PROT</name>
<feature type="chain" id="PRO_5046778730" evidence="2">
    <location>
        <begin position="23"/>
        <end position="119"/>
    </location>
</feature>
<accession>A0ABS5QGS7</accession>
<feature type="signal peptide" evidence="2">
    <location>
        <begin position="1"/>
        <end position="22"/>
    </location>
</feature>
<keyword evidence="4" id="KW-1185">Reference proteome</keyword>
<evidence type="ECO:0000313" key="3">
    <source>
        <dbReference type="EMBL" id="MBS7812747.1"/>
    </source>
</evidence>
<organism evidence="3 4">
    <name type="scientific">Roseococcus pinisoli</name>
    <dbReference type="NCBI Taxonomy" id="2835040"/>
    <lineage>
        <taxon>Bacteria</taxon>
        <taxon>Pseudomonadati</taxon>
        <taxon>Pseudomonadota</taxon>
        <taxon>Alphaproteobacteria</taxon>
        <taxon>Acetobacterales</taxon>
        <taxon>Roseomonadaceae</taxon>
        <taxon>Roseococcus</taxon>
    </lineage>
</organism>
<gene>
    <name evidence="3" type="ORF">KHU32_17480</name>
</gene>
<feature type="region of interest" description="Disordered" evidence="1">
    <location>
        <begin position="98"/>
        <end position="119"/>
    </location>
</feature>
<evidence type="ECO:0000256" key="2">
    <source>
        <dbReference type="SAM" id="SignalP"/>
    </source>
</evidence>